<keyword evidence="8" id="KW-1185">Reference proteome</keyword>
<evidence type="ECO:0000256" key="6">
    <source>
        <dbReference type="SAM" id="Phobius"/>
    </source>
</evidence>
<evidence type="ECO:0000256" key="5">
    <source>
        <dbReference type="ARBA" id="ARBA00023136"/>
    </source>
</evidence>
<feature type="transmembrane region" description="Helical" evidence="6">
    <location>
        <begin position="130"/>
        <end position="152"/>
    </location>
</feature>
<evidence type="ECO:0000313" key="7">
    <source>
        <dbReference type="EMBL" id="NEV65083.1"/>
    </source>
</evidence>
<keyword evidence="4 6" id="KW-1133">Transmembrane helix</keyword>
<dbReference type="PANTHER" id="PTHR30250">
    <property type="entry name" value="PST FAMILY PREDICTED COLANIC ACID TRANSPORTER"/>
    <property type="match status" value="1"/>
</dbReference>
<dbReference type="InterPro" id="IPR050833">
    <property type="entry name" value="Poly_Biosynth_Transport"/>
</dbReference>
<feature type="transmembrane region" description="Helical" evidence="6">
    <location>
        <begin position="269"/>
        <end position="288"/>
    </location>
</feature>
<gene>
    <name evidence="7" type="ORF">G3446_25065</name>
</gene>
<dbReference type="EMBL" id="JAAIJQ010000146">
    <property type="protein sequence ID" value="NEV65083.1"/>
    <property type="molecule type" value="Genomic_DNA"/>
</dbReference>
<comment type="subcellular location">
    <subcellularLocation>
        <location evidence="1">Cell membrane</location>
        <topology evidence="1">Multi-pass membrane protein</topology>
    </subcellularLocation>
</comment>
<dbReference type="AlphaFoldDB" id="A0A6M0K7Y8"/>
<evidence type="ECO:0000256" key="4">
    <source>
        <dbReference type="ARBA" id="ARBA00022989"/>
    </source>
</evidence>
<protein>
    <submittedName>
        <fullName evidence="7">Oligosaccharide flippase family protein</fullName>
    </submittedName>
</protein>
<feature type="transmembrane region" description="Helical" evidence="6">
    <location>
        <begin position="88"/>
        <end position="109"/>
    </location>
</feature>
<name>A0A6M0K7Y8_9GAMM</name>
<dbReference type="PANTHER" id="PTHR30250:SF28">
    <property type="entry name" value="POLYSACCHARIDE BIOSYNTHESIS PROTEIN"/>
    <property type="match status" value="1"/>
</dbReference>
<keyword evidence="2" id="KW-1003">Cell membrane</keyword>
<organism evidence="7 8">
    <name type="scientific">Thiorhodococcus minor</name>
    <dbReference type="NCBI Taxonomy" id="57489"/>
    <lineage>
        <taxon>Bacteria</taxon>
        <taxon>Pseudomonadati</taxon>
        <taxon>Pseudomonadota</taxon>
        <taxon>Gammaproteobacteria</taxon>
        <taxon>Chromatiales</taxon>
        <taxon>Chromatiaceae</taxon>
        <taxon>Thiorhodococcus</taxon>
    </lineage>
</organism>
<dbReference type="RefSeq" id="WP_164456412.1">
    <property type="nucleotide sequence ID" value="NZ_JAAIJQ010000146.1"/>
</dbReference>
<keyword evidence="5 6" id="KW-0472">Membrane</keyword>
<feature type="transmembrane region" description="Helical" evidence="6">
    <location>
        <begin position="300"/>
        <end position="319"/>
    </location>
</feature>
<keyword evidence="3 6" id="KW-0812">Transmembrane</keyword>
<evidence type="ECO:0000256" key="2">
    <source>
        <dbReference type="ARBA" id="ARBA00022475"/>
    </source>
</evidence>
<comment type="caution">
    <text evidence="7">The sequence shown here is derived from an EMBL/GenBank/DDBJ whole genome shotgun (WGS) entry which is preliminary data.</text>
</comment>
<dbReference type="Proteomes" id="UP000483379">
    <property type="component" value="Unassembled WGS sequence"/>
</dbReference>
<dbReference type="Pfam" id="PF13440">
    <property type="entry name" value="Polysacc_synt_3"/>
    <property type="match status" value="1"/>
</dbReference>
<evidence type="ECO:0000256" key="3">
    <source>
        <dbReference type="ARBA" id="ARBA00022692"/>
    </source>
</evidence>
<evidence type="ECO:0000256" key="1">
    <source>
        <dbReference type="ARBA" id="ARBA00004651"/>
    </source>
</evidence>
<feature type="transmembrane region" description="Helical" evidence="6">
    <location>
        <begin position="52"/>
        <end position="82"/>
    </location>
</feature>
<reference evidence="7 8" key="1">
    <citation type="submission" date="2020-02" db="EMBL/GenBank/DDBJ databases">
        <title>Genome sequences of Thiorhodococcus mannitoliphagus and Thiorhodococcus minor, purple sulfur photosynthetic bacteria in the gammaproteobacterial family, Chromatiaceae.</title>
        <authorList>
            <person name="Aviles F.A."/>
            <person name="Meyer T.E."/>
            <person name="Kyndt J.A."/>
        </authorList>
    </citation>
    <scope>NUCLEOTIDE SEQUENCE [LARGE SCALE GENOMIC DNA]</scope>
    <source>
        <strain evidence="7 8">DSM 11518</strain>
    </source>
</reference>
<evidence type="ECO:0000313" key="8">
    <source>
        <dbReference type="Proteomes" id="UP000483379"/>
    </source>
</evidence>
<proteinExistence type="predicted"/>
<feature type="transmembrane region" description="Helical" evidence="6">
    <location>
        <begin position="13"/>
        <end position="31"/>
    </location>
</feature>
<feature type="transmembrane region" description="Helical" evidence="6">
    <location>
        <begin position="365"/>
        <end position="387"/>
    </location>
</feature>
<accession>A0A6M0K7Y8</accession>
<dbReference type="GO" id="GO:0005886">
    <property type="term" value="C:plasma membrane"/>
    <property type="evidence" value="ECO:0007669"/>
    <property type="project" value="UniProtKB-SubCell"/>
</dbReference>
<sequence>MPILTRIYSPVDYGVLSIFTALVTMLVPIVTMRYGVAVPLPRRDGTAMNIMALAAALMLAMTLIVGAVLWAFGSVLLAALSMEALIPYWWLILLGVVGAASYELLSFWATRRKAYPTIARTQVAQAATGALVKIGLGMVALKPLGLLLGQIMGHSGGIGSFLIRFKMDFCQTVTMISLRRMATVGRYYSGFPVYRLPSQVLLVFSAQAPVLLTAALYDAGTVGQLGVALAAVAVPLNLFTTTIGRAYYAEVANIGRNNLELIRKITFAILGRLSLVAIVPAAMLMIYGKDILMFVLGDDWALAGQFASSLAISLFPQFLTSPVMQVLSVIGEERRFLLFNLQRTVITIAPFLLADLFAWSSTTTILAYSFFIAAHRFSNLVFLIRILNR</sequence>
<feature type="transmembrane region" description="Helical" evidence="6">
    <location>
        <begin position="340"/>
        <end position="359"/>
    </location>
</feature>
<feature type="transmembrane region" description="Helical" evidence="6">
    <location>
        <begin position="223"/>
        <end position="248"/>
    </location>
</feature>